<dbReference type="InterPro" id="IPR036397">
    <property type="entry name" value="RNaseH_sf"/>
</dbReference>
<dbReference type="EMBL" id="HBKR01007354">
    <property type="protein sequence ID" value="CAE2288228.1"/>
    <property type="molecule type" value="Transcribed_RNA"/>
</dbReference>
<protein>
    <recommendedName>
        <fullName evidence="2">Integrase catalytic domain-containing protein</fullName>
    </recommendedName>
</protein>
<evidence type="ECO:0000313" key="3">
    <source>
        <dbReference type="EMBL" id="CAE2288228.1"/>
    </source>
</evidence>
<dbReference type="InterPro" id="IPR012337">
    <property type="entry name" value="RNaseH-like_sf"/>
</dbReference>
<dbReference type="GO" id="GO:0015074">
    <property type="term" value="P:DNA integration"/>
    <property type="evidence" value="ECO:0007669"/>
    <property type="project" value="InterPro"/>
</dbReference>
<dbReference type="Pfam" id="PF00665">
    <property type="entry name" value="rve"/>
    <property type="match status" value="1"/>
</dbReference>
<feature type="region of interest" description="Disordered" evidence="1">
    <location>
        <begin position="1"/>
        <end position="26"/>
    </location>
</feature>
<dbReference type="AlphaFoldDB" id="A0A7S4NGX2"/>
<dbReference type="PANTHER" id="PTHR37984:SF5">
    <property type="entry name" value="PROTEIN NYNRIN-LIKE"/>
    <property type="match status" value="1"/>
</dbReference>
<organism evidence="3">
    <name type="scientific">Paramoeba aestuarina</name>
    <dbReference type="NCBI Taxonomy" id="180227"/>
    <lineage>
        <taxon>Eukaryota</taxon>
        <taxon>Amoebozoa</taxon>
        <taxon>Discosea</taxon>
        <taxon>Flabellinia</taxon>
        <taxon>Dactylopodida</taxon>
        <taxon>Paramoebidae</taxon>
        <taxon>Paramoeba</taxon>
    </lineage>
</organism>
<feature type="compositionally biased region" description="Basic and acidic residues" evidence="1">
    <location>
        <begin position="17"/>
        <end position="26"/>
    </location>
</feature>
<name>A0A7S4NGX2_9EUKA</name>
<sequence>MNLASREFRSPKNCRMAKTEKQQRQQKGAREMLHIDILGPLIEWMGFKYVLVVVDAATRYIWLRPLKMSKAEEIADRLDQIAADFGWPTKYHSDGASELTGEVMKEINKLTGVEATTSVVGAHEQNAPVERAIREVRTIMGKHLELAPNLWPYLLQHIQVVMNNSQHSRFDSTPFELMFARPRGFSEWTPATNSINVPSTILCVFKVSRCLQTITRP</sequence>
<dbReference type="PANTHER" id="PTHR37984">
    <property type="entry name" value="PROTEIN CBG26694"/>
    <property type="match status" value="1"/>
</dbReference>
<dbReference type="Gene3D" id="3.30.420.10">
    <property type="entry name" value="Ribonuclease H-like superfamily/Ribonuclease H"/>
    <property type="match status" value="1"/>
</dbReference>
<feature type="domain" description="Integrase catalytic" evidence="2">
    <location>
        <begin position="23"/>
        <end position="182"/>
    </location>
</feature>
<accession>A0A7S4NGX2</accession>
<gene>
    <name evidence="3" type="ORF">NAES01612_LOCUS4830</name>
</gene>
<proteinExistence type="predicted"/>
<dbReference type="InterPro" id="IPR050951">
    <property type="entry name" value="Retrovirus_Pol_polyprotein"/>
</dbReference>
<dbReference type="GO" id="GO:0003676">
    <property type="term" value="F:nucleic acid binding"/>
    <property type="evidence" value="ECO:0007669"/>
    <property type="project" value="InterPro"/>
</dbReference>
<reference evidence="3" key="1">
    <citation type="submission" date="2021-01" db="EMBL/GenBank/DDBJ databases">
        <authorList>
            <person name="Corre E."/>
            <person name="Pelletier E."/>
            <person name="Niang G."/>
            <person name="Scheremetjew M."/>
            <person name="Finn R."/>
            <person name="Kale V."/>
            <person name="Holt S."/>
            <person name="Cochrane G."/>
            <person name="Meng A."/>
            <person name="Brown T."/>
            <person name="Cohen L."/>
        </authorList>
    </citation>
    <scope>NUCLEOTIDE SEQUENCE</scope>
    <source>
        <strain evidence="3">SoJaBio B1-5/56/2</strain>
    </source>
</reference>
<dbReference type="SUPFAM" id="SSF53098">
    <property type="entry name" value="Ribonuclease H-like"/>
    <property type="match status" value="1"/>
</dbReference>
<evidence type="ECO:0000259" key="2">
    <source>
        <dbReference type="PROSITE" id="PS50994"/>
    </source>
</evidence>
<dbReference type="PROSITE" id="PS50994">
    <property type="entry name" value="INTEGRASE"/>
    <property type="match status" value="1"/>
</dbReference>
<evidence type="ECO:0000256" key="1">
    <source>
        <dbReference type="SAM" id="MobiDB-lite"/>
    </source>
</evidence>
<feature type="compositionally biased region" description="Basic and acidic residues" evidence="1">
    <location>
        <begin position="1"/>
        <end position="10"/>
    </location>
</feature>
<dbReference type="InterPro" id="IPR001584">
    <property type="entry name" value="Integrase_cat-core"/>
</dbReference>